<comment type="subcellular location">
    <subcellularLocation>
        <location evidence="1">Cell membrane</location>
        <topology evidence="1">Single-pass membrane protein</topology>
    </subcellularLocation>
    <subcellularLocation>
        <location evidence="7">Cell membrane</location>
        <topology evidence="7">Single-pass type II membrane protein</topology>
    </subcellularLocation>
</comment>
<keyword evidence="3" id="KW-1003">Cell membrane</keyword>
<keyword evidence="7" id="KW-0653">Protein transport</keyword>
<organism evidence="8 9">
    <name type="scientific">Candidatus Raymondbacteria bacterium RIFOXYD12_FULL_49_13</name>
    <dbReference type="NCBI Taxonomy" id="1817890"/>
    <lineage>
        <taxon>Bacteria</taxon>
        <taxon>Raymondiibacteriota</taxon>
    </lineage>
</organism>
<keyword evidence="4 7" id="KW-0812">Transmembrane</keyword>
<comment type="caution">
    <text evidence="8">The sequence shown here is derived from an EMBL/GenBank/DDBJ whole genome shotgun (WGS) entry which is preliminary data.</text>
</comment>
<evidence type="ECO:0000313" key="8">
    <source>
        <dbReference type="EMBL" id="OGK03263.1"/>
    </source>
</evidence>
<gene>
    <name evidence="8" type="ORF">A2519_13125</name>
</gene>
<dbReference type="Proteomes" id="UP000179243">
    <property type="component" value="Unassembled WGS sequence"/>
</dbReference>
<keyword evidence="7" id="KW-0813">Transport</keyword>
<reference evidence="8 9" key="1">
    <citation type="journal article" date="2016" name="Nat. Commun.">
        <title>Thousands of microbial genomes shed light on interconnected biogeochemical processes in an aquifer system.</title>
        <authorList>
            <person name="Anantharaman K."/>
            <person name="Brown C.T."/>
            <person name="Hug L.A."/>
            <person name="Sharon I."/>
            <person name="Castelle C.J."/>
            <person name="Probst A.J."/>
            <person name="Thomas B.C."/>
            <person name="Singh A."/>
            <person name="Wilkins M.J."/>
            <person name="Karaoz U."/>
            <person name="Brodie E.L."/>
            <person name="Williams K.H."/>
            <person name="Hubbard S.S."/>
            <person name="Banfield J.F."/>
        </authorList>
    </citation>
    <scope>NUCLEOTIDE SEQUENCE [LARGE SCALE GENOMIC DNA]</scope>
</reference>
<evidence type="ECO:0000256" key="6">
    <source>
        <dbReference type="ARBA" id="ARBA00023136"/>
    </source>
</evidence>
<evidence type="ECO:0000256" key="7">
    <source>
        <dbReference type="RuleBase" id="RU003879"/>
    </source>
</evidence>
<dbReference type="InterPro" id="IPR003400">
    <property type="entry name" value="ExbD"/>
</dbReference>
<keyword evidence="6" id="KW-0472">Membrane</keyword>
<sequence>MARYARPKLASSMNITSLMDMMTIILVFLLKSYSAEGQLLTNADNLVLPNSTSKESPKETSLMVAVTNEWIMVDNIPVIRTNAVRENQDIVVEAVQEKLEIGMRQEENMVKIGALQRVKGEVVFQLDKNIEFDVLFKLMNTSGTVGYNHIRFAVMGREE</sequence>
<name>A0A1F7F9F5_UNCRA</name>
<dbReference type="GO" id="GO:0015031">
    <property type="term" value="P:protein transport"/>
    <property type="evidence" value="ECO:0007669"/>
    <property type="project" value="UniProtKB-KW"/>
</dbReference>
<dbReference type="GO" id="GO:0022857">
    <property type="term" value="F:transmembrane transporter activity"/>
    <property type="evidence" value="ECO:0007669"/>
    <property type="project" value="InterPro"/>
</dbReference>
<accession>A0A1F7F9F5</accession>
<evidence type="ECO:0000256" key="5">
    <source>
        <dbReference type="ARBA" id="ARBA00022989"/>
    </source>
</evidence>
<dbReference type="AlphaFoldDB" id="A0A1F7F9F5"/>
<protein>
    <recommendedName>
        <fullName evidence="10">Biopolymer transporter ExbD</fullName>
    </recommendedName>
</protein>
<evidence type="ECO:0008006" key="10">
    <source>
        <dbReference type="Google" id="ProtNLM"/>
    </source>
</evidence>
<dbReference type="Pfam" id="PF02472">
    <property type="entry name" value="ExbD"/>
    <property type="match status" value="1"/>
</dbReference>
<keyword evidence="5" id="KW-1133">Transmembrane helix</keyword>
<evidence type="ECO:0000256" key="4">
    <source>
        <dbReference type="ARBA" id="ARBA00022692"/>
    </source>
</evidence>
<comment type="similarity">
    <text evidence="2 7">Belongs to the ExbD/TolR family.</text>
</comment>
<evidence type="ECO:0000256" key="2">
    <source>
        <dbReference type="ARBA" id="ARBA00005811"/>
    </source>
</evidence>
<dbReference type="EMBL" id="MFYX01000092">
    <property type="protein sequence ID" value="OGK03263.1"/>
    <property type="molecule type" value="Genomic_DNA"/>
</dbReference>
<dbReference type="GO" id="GO:0005886">
    <property type="term" value="C:plasma membrane"/>
    <property type="evidence" value="ECO:0007669"/>
    <property type="project" value="UniProtKB-SubCell"/>
</dbReference>
<evidence type="ECO:0000256" key="3">
    <source>
        <dbReference type="ARBA" id="ARBA00022475"/>
    </source>
</evidence>
<proteinExistence type="inferred from homology"/>
<evidence type="ECO:0000256" key="1">
    <source>
        <dbReference type="ARBA" id="ARBA00004162"/>
    </source>
</evidence>
<evidence type="ECO:0000313" key="9">
    <source>
        <dbReference type="Proteomes" id="UP000179243"/>
    </source>
</evidence>